<comment type="caution">
    <text evidence="2">The sequence shown here is derived from an EMBL/GenBank/DDBJ whole genome shotgun (WGS) entry which is preliminary data.</text>
</comment>
<accession>A0A2V1IVI3</accession>
<dbReference type="Proteomes" id="UP000244925">
    <property type="component" value="Unassembled WGS sequence"/>
</dbReference>
<name>A0A2V1IVI3_9BACT</name>
<evidence type="ECO:0000313" key="2">
    <source>
        <dbReference type="EMBL" id="PWB06729.1"/>
    </source>
</evidence>
<sequence length="161" mass="18923">MGKFHGNRIVSNMSIYAARIKYEAKLLNAHYDKSFVSTSFYGMRQSPKLICNLHFNIVGVDCTAKIVYNGYDAPKCWLLSPTFENPQHIYKNDGRLCLYDPDNNEWNRTSNIFNTFVPWCMEWVVFQMIYEETGEWQHPERHPNGLSEKELKAILQKFNIT</sequence>
<feature type="domain" description="Type II CBASS E2 protein" evidence="1">
    <location>
        <begin position="46"/>
        <end position="143"/>
    </location>
</feature>
<evidence type="ECO:0000259" key="1">
    <source>
        <dbReference type="Pfam" id="PF26395"/>
    </source>
</evidence>
<protein>
    <recommendedName>
        <fullName evidence="1">Type II CBASS E2 protein domain-containing protein</fullName>
    </recommendedName>
</protein>
<keyword evidence="3" id="KW-1185">Reference proteome</keyword>
<evidence type="ECO:0000313" key="3">
    <source>
        <dbReference type="Proteomes" id="UP000244925"/>
    </source>
</evidence>
<proteinExistence type="predicted"/>
<organism evidence="2 3">
    <name type="scientific">Paramuribaculum intestinale</name>
    <dbReference type="NCBI Taxonomy" id="2094151"/>
    <lineage>
        <taxon>Bacteria</taxon>
        <taxon>Pseudomonadati</taxon>
        <taxon>Bacteroidota</taxon>
        <taxon>Bacteroidia</taxon>
        <taxon>Bacteroidales</taxon>
        <taxon>Muribaculaceae</taxon>
        <taxon>Paramuribaculum</taxon>
    </lineage>
</organism>
<dbReference type="InterPro" id="IPR058588">
    <property type="entry name" value="E2-CBASS"/>
</dbReference>
<gene>
    <name evidence="2" type="ORF">C5O25_09405</name>
</gene>
<dbReference type="EMBL" id="PUBV01000020">
    <property type="protein sequence ID" value="PWB06729.1"/>
    <property type="molecule type" value="Genomic_DNA"/>
</dbReference>
<dbReference type="AlphaFoldDB" id="A0A2V1IVI3"/>
<dbReference type="Pfam" id="PF26395">
    <property type="entry name" value="E2-CBASS"/>
    <property type="match status" value="1"/>
</dbReference>
<reference evidence="3" key="1">
    <citation type="submission" date="2018-02" db="EMBL/GenBank/DDBJ databases">
        <authorList>
            <person name="Clavel T."/>
            <person name="Strowig T."/>
        </authorList>
    </citation>
    <scope>NUCLEOTIDE SEQUENCE [LARGE SCALE GENOMIC DNA]</scope>
    <source>
        <strain evidence="3">DSM 100764</strain>
    </source>
</reference>